<dbReference type="InterPro" id="IPR013022">
    <property type="entry name" value="Xyl_isomerase-like_TIM-brl"/>
</dbReference>
<evidence type="ECO:0000259" key="2">
    <source>
        <dbReference type="Pfam" id="PF01261"/>
    </source>
</evidence>
<feature type="domain" description="Xylose isomerase-like TIM barrel" evidence="2">
    <location>
        <begin position="21"/>
        <end position="256"/>
    </location>
</feature>
<dbReference type="InterPro" id="IPR026040">
    <property type="entry name" value="HyI-like"/>
</dbReference>
<dbReference type="Pfam" id="PF01261">
    <property type="entry name" value="AP_endonuc_2"/>
    <property type="match status" value="1"/>
</dbReference>
<sequence>MLKFAANLSMLFAEYPFIDRFSAAAGAGFAAAECQFPYDHTPQEILECLNSTGLELILLNIPAGDLAAGERGLAVFPDRQAECREQIDYGLDYADRLGCPQMHLLSGLVPAGLEHEVALSTYVDNIRYAVEKAGEGGPKILVEPFNSVDVPDYLVHTVEDARRVIELVGYEGVGLQFDFYHTQMEQGDLASTFQRHFELVSHIQISGVPGRHEPDDNEINYTYLFGLIDALGYEGHVGCEYNPRGSTVEGLNWLDEHLGR</sequence>
<dbReference type="EC" id="5.3.1.22" evidence="3"/>
<dbReference type="EMBL" id="CZRL01000104">
    <property type="protein sequence ID" value="CUS54659.1"/>
    <property type="molecule type" value="Genomic_DNA"/>
</dbReference>
<dbReference type="Gene3D" id="3.20.20.150">
    <property type="entry name" value="Divalent-metal-dependent TIM barrel enzymes"/>
    <property type="match status" value="1"/>
</dbReference>
<proteinExistence type="predicted"/>
<dbReference type="SUPFAM" id="SSF51658">
    <property type="entry name" value="Xylose isomerase-like"/>
    <property type="match status" value="1"/>
</dbReference>
<dbReference type="AlphaFoldDB" id="A0A161JPN7"/>
<dbReference type="FunFam" id="3.20.20.150:FF:000007">
    <property type="entry name" value="Hydroxypyruvate isomerase"/>
    <property type="match status" value="1"/>
</dbReference>
<name>A0A161JPN7_9ZZZZ</name>
<gene>
    <name evidence="3" type="ORF">MGWOODY_XGa901</name>
</gene>
<dbReference type="InterPro" id="IPR036237">
    <property type="entry name" value="Xyl_isomerase-like_sf"/>
</dbReference>
<dbReference type="InterPro" id="IPR053398">
    <property type="entry name" value="HPT_OtnI_isomerases"/>
</dbReference>
<reference evidence="3" key="1">
    <citation type="submission" date="2015-10" db="EMBL/GenBank/DDBJ databases">
        <authorList>
            <person name="Gilbert D.G."/>
        </authorList>
    </citation>
    <scope>NUCLEOTIDE SEQUENCE</scope>
</reference>
<dbReference type="PANTHER" id="PTHR43489:SF6">
    <property type="entry name" value="HYDROXYPYRUVATE ISOMERASE-RELATED"/>
    <property type="match status" value="1"/>
</dbReference>
<protein>
    <submittedName>
        <fullName evidence="3">Hydroxypyruvate isomerase</fullName>
        <ecNumber evidence="3">5.3.1.22</ecNumber>
    </submittedName>
</protein>
<organism evidence="3">
    <name type="scientific">hydrothermal vent metagenome</name>
    <dbReference type="NCBI Taxonomy" id="652676"/>
    <lineage>
        <taxon>unclassified sequences</taxon>
        <taxon>metagenomes</taxon>
        <taxon>ecological metagenomes</taxon>
    </lineage>
</organism>
<dbReference type="InterPro" id="IPR050417">
    <property type="entry name" value="Sugar_Epim/Isomerase"/>
</dbReference>
<evidence type="ECO:0000313" key="3">
    <source>
        <dbReference type="EMBL" id="CUS54659.1"/>
    </source>
</evidence>
<keyword evidence="3" id="KW-0670">Pyruvate</keyword>
<dbReference type="GO" id="GO:0008903">
    <property type="term" value="F:hydroxypyruvate isomerase activity"/>
    <property type="evidence" value="ECO:0007669"/>
    <property type="project" value="UniProtKB-EC"/>
</dbReference>
<dbReference type="GO" id="GO:0046487">
    <property type="term" value="P:glyoxylate metabolic process"/>
    <property type="evidence" value="ECO:0007669"/>
    <property type="project" value="TreeGrafter"/>
</dbReference>
<dbReference type="NCBIfam" id="NF043033">
    <property type="entry name" value="OxoTetrIsom"/>
    <property type="match status" value="1"/>
</dbReference>
<evidence type="ECO:0000256" key="1">
    <source>
        <dbReference type="ARBA" id="ARBA00023235"/>
    </source>
</evidence>
<keyword evidence="1 3" id="KW-0413">Isomerase</keyword>
<dbReference type="PIRSF" id="PIRSF006241">
    <property type="entry name" value="HyI"/>
    <property type="match status" value="1"/>
</dbReference>
<accession>A0A161JPN7</accession>
<dbReference type="PANTHER" id="PTHR43489">
    <property type="entry name" value="ISOMERASE"/>
    <property type="match status" value="1"/>
</dbReference>